<dbReference type="EMBL" id="BDGG01000023">
    <property type="protein sequence ID" value="GAV09465.1"/>
    <property type="molecule type" value="Genomic_DNA"/>
</dbReference>
<accession>A0A1D1W7U1</accession>
<keyword evidence="3" id="KW-1185">Reference proteome</keyword>
<dbReference type="AlphaFoldDB" id="A0A1D1W7U1"/>
<feature type="transmembrane region" description="Helical" evidence="1">
    <location>
        <begin position="138"/>
        <end position="164"/>
    </location>
</feature>
<name>A0A1D1W7U1_RAMVA</name>
<gene>
    <name evidence="2" type="primary">RvY_19006</name>
    <name evidence="2" type="synonym">RvY_19006.1</name>
    <name evidence="2" type="ORF">RvY_19006-1</name>
</gene>
<evidence type="ECO:0000313" key="2">
    <source>
        <dbReference type="EMBL" id="GAV09465.1"/>
    </source>
</evidence>
<evidence type="ECO:0000313" key="3">
    <source>
        <dbReference type="Proteomes" id="UP000186922"/>
    </source>
</evidence>
<dbReference type="SUPFAM" id="SSF53850">
    <property type="entry name" value="Periplasmic binding protein-like II"/>
    <property type="match status" value="1"/>
</dbReference>
<evidence type="ECO:0008006" key="4">
    <source>
        <dbReference type="Google" id="ProtNLM"/>
    </source>
</evidence>
<evidence type="ECO:0000256" key="1">
    <source>
        <dbReference type="SAM" id="Phobius"/>
    </source>
</evidence>
<dbReference type="OrthoDB" id="10491903at2759"/>
<comment type="caution">
    <text evidence="2">The sequence shown here is derived from an EMBL/GenBank/DDBJ whole genome shotgun (WGS) entry which is preliminary data.</text>
</comment>
<keyword evidence="1" id="KW-0472">Membrane</keyword>
<feature type="transmembrane region" description="Helical" evidence="1">
    <location>
        <begin position="67"/>
        <end position="88"/>
    </location>
</feature>
<keyword evidence="1" id="KW-1133">Transmembrane helix</keyword>
<dbReference type="Proteomes" id="UP000186922">
    <property type="component" value="Unassembled WGS sequence"/>
</dbReference>
<organism evidence="2 3">
    <name type="scientific">Ramazzottius varieornatus</name>
    <name type="common">Water bear</name>
    <name type="synonym">Tardigrade</name>
    <dbReference type="NCBI Taxonomy" id="947166"/>
    <lineage>
        <taxon>Eukaryota</taxon>
        <taxon>Metazoa</taxon>
        <taxon>Ecdysozoa</taxon>
        <taxon>Tardigrada</taxon>
        <taxon>Eutardigrada</taxon>
        <taxon>Parachela</taxon>
        <taxon>Hypsibioidea</taxon>
        <taxon>Ramazzottiidae</taxon>
        <taxon>Ramazzottius</taxon>
    </lineage>
</organism>
<reference evidence="2 3" key="1">
    <citation type="journal article" date="2016" name="Nat. Commun.">
        <title>Extremotolerant tardigrade genome and improved radiotolerance of human cultured cells by tardigrade-unique protein.</title>
        <authorList>
            <person name="Hashimoto T."/>
            <person name="Horikawa D.D."/>
            <person name="Saito Y."/>
            <person name="Kuwahara H."/>
            <person name="Kozuka-Hata H."/>
            <person name="Shin-I T."/>
            <person name="Minakuchi Y."/>
            <person name="Ohishi K."/>
            <person name="Motoyama A."/>
            <person name="Aizu T."/>
            <person name="Enomoto A."/>
            <person name="Kondo K."/>
            <person name="Tanaka S."/>
            <person name="Hara Y."/>
            <person name="Koshikawa S."/>
            <person name="Sagara H."/>
            <person name="Miura T."/>
            <person name="Yokobori S."/>
            <person name="Miyagawa K."/>
            <person name="Suzuki Y."/>
            <person name="Kubo T."/>
            <person name="Oyama M."/>
            <person name="Kohara Y."/>
            <person name="Fujiyama A."/>
            <person name="Arakawa K."/>
            <person name="Katayama T."/>
            <person name="Toyoda A."/>
            <person name="Kunieda T."/>
        </authorList>
    </citation>
    <scope>NUCLEOTIDE SEQUENCE [LARGE SCALE GENOMIC DNA]</scope>
    <source>
        <strain evidence="2 3">YOKOZUNA-1</strain>
    </source>
</reference>
<feature type="transmembrane region" description="Helical" evidence="1">
    <location>
        <begin position="339"/>
        <end position="366"/>
    </location>
</feature>
<proteinExistence type="predicted"/>
<keyword evidence="1" id="KW-0812">Transmembrane</keyword>
<sequence length="378" mass="43110">MGALTNATAETGLAAVGISVSRYRYFSFIDSFFRRSYMVAIHQDHLIELPASEFIQHTTAVMISDNVWFGMAGVIAAVFLLGVLTDGFQKVSHHQVPVDIPGLIMKWCFQMFGMGLGVQGVEDFEPVQLQVWPTAKIILLSTWLAYTFVILNTISSQLPVMFAFDHHKRLPFTGVKGLLGSDFAVYGTSTAADMLKMSLEEHHAELSTKLKQMPVAPLGINRYDYYNHIAKTQKSVLIVNQETLLEMSFRNCEMFVAIDNLVETRVSALLMLKNSTLRESFERGYARATQSGIAQFAIDNYKHYMRIKGRVRAHGQCYRRTIQTKPNARVRAIHLRQMYFLFEWLVCCFSGTLAILLVECILFLFAKKRYRIRLCRRL</sequence>
<protein>
    <recommendedName>
        <fullName evidence="4">Ionotropic glutamate receptor C-terminal domain-containing protein</fullName>
    </recommendedName>
</protein>